<evidence type="ECO:0000256" key="2">
    <source>
        <dbReference type="ARBA" id="ARBA00022553"/>
    </source>
</evidence>
<dbReference type="InterPro" id="IPR001789">
    <property type="entry name" value="Sig_transdc_resp-reg_receiver"/>
</dbReference>
<dbReference type="FunFam" id="3.40.50.2300:FF:000001">
    <property type="entry name" value="DNA-binding response regulator PhoB"/>
    <property type="match status" value="1"/>
</dbReference>
<dbReference type="PANTHER" id="PTHR48111">
    <property type="entry name" value="REGULATOR OF RPOS"/>
    <property type="match status" value="1"/>
</dbReference>
<dbReference type="GO" id="GO:0032993">
    <property type="term" value="C:protein-DNA complex"/>
    <property type="evidence" value="ECO:0007669"/>
    <property type="project" value="TreeGrafter"/>
</dbReference>
<protein>
    <recommendedName>
        <fullName evidence="1">Phosphate regulon transcriptional regulatory protein PhoB</fullName>
    </recommendedName>
</protein>
<dbReference type="SMART" id="SM00448">
    <property type="entry name" value="REC"/>
    <property type="match status" value="1"/>
</dbReference>
<feature type="domain" description="Response regulatory" evidence="10">
    <location>
        <begin position="12"/>
        <end position="128"/>
    </location>
</feature>
<keyword evidence="3" id="KW-0902">Two-component regulatory system</keyword>
<feature type="domain" description="OmpR/PhoB-type" evidence="11">
    <location>
        <begin position="138"/>
        <end position="233"/>
    </location>
</feature>
<dbReference type="Gene3D" id="3.40.50.2300">
    <property type="match status" value="1"/>
</dbReference>
<evidence type="ECO:0000256" key="6">
    <source>
        <dbReference type="ARBA" id="ARBA00023163"/>
    </source>
</evidence>
<dbReference type="GO" id="GO:0005829">
    <property type="term" value="C:cytosol"/>
    <property type="evidence" value="ECO:0007669"/>
    <property type="project" value="TreeGrafter"/>
</dbReference>
<proteinExistence type="predicted"/>
<dbReference type="SMART" id="SM00862">
    <property type="entry name" value="Trans_reg_C"/>
    <property type="match status" value="1"/>
</dbReference>
<name>A0AAU8FUP8_9BACT</name>
<keyword evidence="6" id="KW-0804">Transcription</keyword>
<evidence type="ECO:0000259" key="11">
    <source>
        <dbReference type="PROSITE" id="PS51755"/>
    </source>
</evidence>
<keyword evidence="4" id="KW-0805">Transcription regulation</keyword>
<feature type="modified residue" description="4-aspartylphosphate" evidence="8">
    <location>
        <position position="61"/>
    </location>
</feature>
<keyword evidence="5 9" id="KW-0238">DNA-binding</keyword>
<evidence type="ECO:0000256" key="5">
    <source>
        <dbReference type="ARBA" id="ARBA00023125"/>
    </source>
</evidence>
<dbReference type="InterPro" id="IPR016032">
    <property type="entry name" value="Sig_transdc_resp-reg_C-effctor"/>
</dbReference>
<dbReference type="PANTHER" id="PTHR48111:SF40">
    <property type="entry name" value="PHOSPHATE REGULON TRANSCRIPTIONAL REGULATORY PROTEIN PHOB"/>
    <property type="match status" value="1"/>
</dbReference>
<evidence type="ECO:0000256" key="7">
    <source>
        <dbReference type="ARBA" id="ARBA00024735"/>
    </source>
</evidence>
<dbReference type="SUPFAM" id="SSF52172">
    <property type="entry name" value="CheY-like"/>
    <property type="match status" value="1"/>
</dbReference>
<dbReference type="PROSITE" id="PS50110">
    <property type="entry name" value="RESPONSE_REGULATORY"/>
    <property type="match status" value="1"/>
</dbReference>
<reference evidence="12" key="1">
    <citation type="submission" date="2024-06" db="EMBL/GenBank/DDBJ databases">
        <title>Sequencing and assembly of the genome of Dyadobacter sp. strain 676, a symbiont of Cyamopsis tetragonoloba.</title>
        <authorList>
            <person name="Guro P."/>
            <person name="Sazanova A."/>
            <person name="Kuznetsova I."/>
            <person name="Belimov A."/>
            <person name="Safronova V."/>
        </authorList>
    </citation>
    <scope>NUCLEOTIDE SEQUENCE</scope>
    <source>
        <strain evidence="12">676</strain>
    </source>
</reference>
<keyword evidence="2 8" id="KW-0597">Phosphoprotein</keyword>
<dbReference type="FunFam" id="1.10.10.10:FF:000018">
    <property type="entry name" value="DNA-binding response regulator ResD"/>
    <property type="match status" value="1"/>
</dbReference>
<evidence type="ECO:0000256" key="9">
    <source>
        <dbReference type="PROSITE-ProRule" id="PRU01091"/>
    </source>
</evidence>
<dbReference type="InterPro" id="IPR036388">
    <property type="entry name" value="WH-like_DNA-bd_sf"/>
</dbReference>
<accession>A0AAU8FUP8</accession>
<dbReference type="AlphaFoldDB" id="A0AAU8FUP8"/>
<gene>
    <name evidence="12" type="ORF">ABV298_12855</name>
</gene>
<dbReference type="Pfam" id="PF00072">
    <property type="entry name" value="Response_reg"/>
    <property type="match status" value="1"/>
</dbReference>
<organism evidence="12">
    <name type="scientific">Dyadobacter sp. 676</name>
    <dbReference type="NCBI Taxonomy" id="3088362"/>
    <lineage>
        <taxon>Bacteria</taxon>
        <taxon>Pseudomonadati</taxon>
        <taxon>Bacteroidota</taxon>
        <taxon>Cytophagia</taxon>
        <taxon>Cytophagales</taxon>
        <taxon>Spirosomataceae</taxon>
        <taxon>Dyadobacter</taxon>
    </lineage>
</organism>
<dbReference type="PROSITE" id="PS51755">
    <property type="entry name" value="OMPR_PHOB"/>
    <property type="match status" value="1"/>
</dbReference>
<dbReference type="EMBL" id="CP159289">
    <property type="protein sequence ID" value="XCH27231.1"/>
    <property type="molecule type" value="Genomic_DNA"/>
</dbReference>
<dbReference type="Pfam" id="PF00486">
    <property type="entry name" value="Trans_reg_C"/>
    <property type="match status" value="1"/>
</dbReference>
<dbReference type="GO" id="GO:0006355">
    <property type="term" value="P:regulation of DNA-templated transcription"/>
    <property type="evidence" value="ECO:0007669"/>
    <property type="project" value="InterPro"/>
</dbReference>
<evidence type="ECO:0000256" key="1">
    <source>
        <dbReference type="ARBA" id="ARBA00013332"/>
    </source>
</evidence>
<evidence type="ECO:0000256" key="3">
    <source>
        <dbReference type="ARBA" id="ARBA00023012"/>
    </source>
</evidence>
<sequence>MSTAKSANSAPKVLVVDDDSDIVELLEYNLTKEGYSVLTASNGKKAIDIAKAFVPDLILLDIMMPQLDGIETGRILRQNPDIKNTYILFLTARSEEYSEVAAFEVGADDYITKPIKPRALMSRINALFRREAQKAESGDTIEILDLSINRKNYTVTQGGEKSTVLPKKEFELLFFLAQTPNKVFSRDELLQKIWGADIYVLERTVDVHIRKLREKLGDNYIKTLKGVGYMFSSERE</sequence>
<dbReference type="Gene3D" id="1.10.10.10">
    <property type="entry name" value="Winged helix-like DNA-binding domain superfamily/Winged helix DNA-binding domain"/>
    <property type="match status" value="1"/>
</dbReference>
<feature type="DNA-binding region" description="OmpR/PhoB-type" evidence="9">
    <location>
        <begin position="138"/>
        <end position="233"/>
    </location>
</feature>
<dbReference type="CDD" id="cd00383">
    <property type="entry name" value="trans_reg_C"/>
    <property type="match status" value="1"/>
</dbReference>
<evidence type="ECO:0000313" key="12">
    <source>
        <dbReference type="EMBL" id="XCH27231.1"/>
    </source>
</evidence>
<comment type="function">
    <text evidence="7">This protein is a positive regulator for the phosphate regulon. Transcription of this operon is positively regulated by PhoB and PhoR when phosphate is limited.</text>
</comment>
<dbReference type="GO" id="GO:0000156">
    <property type="term" value="F:phosphorelay response regulator activity"/>
    <property type="evidence" value="ECO:0007669"/>
    <property type="project" value="TreeGrafter"/>
</dbReference>
<dbReference type="InterPro" id="IPR039420">
    <property type="entry name" value="WalR-like"/>
</dbReference>
<dbReference type="InterPro" id="IPR001867">
    <property type="entry name" value="OmpR/PhoB-type_DNA-bd"/>
</dbReference>
<dbReference type="GO" id="GO:0000976">
    <property type="term" value="F:transcription cis-regulatory region binding"/>
    <property type="evidence" value="ECO:0007669"/>
    <property type="project" value="TreeGrafter"/>
</dbReference>
<dbReference type="RefSeq" id="WP_353722493.1">
    <property type="nucleotide sequence ID" value="NZ_CP159289.1"/>
</dbReference>
<dbReference type="SUPFAM" id="SSF46894">
    <property type="entry name" value="C-terminal effector domain of the bipartite response regulators"/>
    <property type="match status" value="1"/>
</dbReference>
<evidence type="ECO:0000256" key="8">
    <source>
        <dbReference type="PROSITE-ProRule" id="PRU00169"/>
    </source>
</evidence>
<evidence type="ECO:0000256" key="4">
    <source>
        <dbReference type="ARBA" id="ARBA00023015"/>
    </source>
</evidence>
<dbReference type="InterPro" id="IPR011006">
    <property type="entry name" value="CheY-like_superfamily"/>
</dbReference>
<evidence type="ECO:0000259" key="10">
    <source>
        <dbReference type="PROSITE" id="PS50110"/>
    </source>
</evidence>